<reference evidence="1 2" key="1">
    <citation type="submission" date="2020-08" db="EMBL/GenBank/DDBJ databases">
        <title>Genomic Encyclopedia of Type Strains, Phase IV (KMG-IV): sequencing the most valuable type-strain genomes for metagenomic binning, comparative biology and taxonomic classification.</title>
        <authorList>
            <person name="Goeker M."/>
        </authorList>
    </citation>
    <scope>NUCLEOTIDE SEQUENCE [LARGE SCALE GENOMIC DNA]</scope>
    <source>
        <strain evidence="1 2">DSM 25024</strain>
    </source>
</reference>
<accession>A0A7W6BZN4</accession>
<dbReference type="AlphaFoldDB" id="A0A7W6BZN4"/>
<dbReference type="RefSeq" id="WP_090964676.1">
    <property type="nucleotide sequence ID" value="NZ_FOOA01000014.1"/>
</dbReference>
<comment type="caution">
    <text evidence="1">The sequence shown here is derived from an EMBL/GenBank/DDBJ whole genome shotgun (WGS) entry which is preliminary data.</text>
</comment>
<gene>
    <name evidence="1" type="ORF">GGR05_003873</name>
</gene>
<evidence type="ECO:0000313" key="2">
    <source>
        <dbReference type="Proteomes" id="UP000531216"/>
    </source>
</evidence>
<evidence type="ECO:0000313" key="1">
    <source>
        <dbReference type="EMBL" id="MBB3937705.1"/>
    </source>
</evidence>
<keyword evidence="1" id="KW-0238">DNA-binding</keyword>
<dbReference type="EMBL" id="JACIDO010000011">
    <property type="protein sequence ID" value="MBB3937705.1"/>
    <property type="molecule type" value="Genomic_DNA"/>
</dbReference>
<organism evidence="1 2">
    <name type="scientific">Aureimonas phyllosphaerae</name>
    <dbReference type="NCBI Taxonomy" id="1166078"/>
    <lineage>
        <taxon>Bacteria</taxon>
        <taxon>Pseudomonadati</taxon>
        <taxon>Pseudomonadota</taxon>
        <taxon>Alphaproteobacteria</taxon>
        <taxon>Hyphomicrobiales</taxon>
        <taxon>Aurantimonadaceae</taxon>
        <taxon>Aureimonas</taxon>
    </lineage>
</organism>
<sequence>MSAVRPTEEPRELTADERAMKLMTAALVDQCGGNGAAAAALGVSKALVSKWCHPRIPDGEKSPAFIPMAAVLKLERLCGAAVLTRWMTETAETDPTTALDPLSYEHVAEMALEHSQAAGALIRAKADGKIDAADRAELRKEFVDVIALFTRLVRKIDLS</sequence>
<keyword evidence="2" id="KW-1185">Reference proteome</keyword>
<dbReference type="GO" id="GO:0003677">
    <property type="term" value="F:DNA binding"/>
    <property type="evidence" value="ECO:0007669"/>
    <property type="project" value="UniProtKB-KW"/>
</dbReference>
<proteinExistence type="predicted"/>
<name>A0A7W6BZN4_9HYPH</name>
<protein>
    <submittedName>
        <fullName evidence="1">DNA-binding transcriptional regulator YdaS (Cro superfamily)</fullName>
    </submittedName>
</protein>
<dbReference type="Gene3D" id="1.10.260.40">
    <property type="entry name" value="lambda repressor-like DNA-binding domains"/>
    <property type="match status" value="1"/>
</dbReference>
<dbReference type="Proteomes" id="UP000531216">
    <property type="component" value="Unassembled WGS sequence"/>
</dbReference>
<dbReference type="InterPro" id="IPR010982">
    <property type="entry name" value="Lambda_DNA-bd_dom_sf"/>
</dbReference>